<organism evidence="2 3">
    <name type="scientific">Candidatus Lumbricidiphila eiseniae</name>
    <dbReference type="NCBI Taxonomy" id="1969409"/>
    <lineage>
        <taxon>Bacteria</taxon>
        <taxon>Bacillati</taxon>
        <taxon>Actinomycetota</taxon>
        <taxon>Actinomycetes</taxon>
        <taxon>Micrococcales</taxon>
        <taxon>Microbacteriaceae</taxon>
        <taxon>Candidatus Lumbricidiphila</taxon>
    </lineage>
</organism>
<dbReference type="AlphaFoldDB" id="A0A2A6FNJ3"/>
<reference evidence="3" key="1">
    <citation type="submission" date="2017-03" db="EMBL/GenBank/DDBJ databases">
        <authorList>
            <person name="Lund M.B."/>
        </authorList>
    </citation>
    <scope>NUCLEOTIDE SEQUENCE [LARGE SCALE GENOMIC DNA]</scope>
</reference>
<proteinExistence type="predicted"/>
<feature type="compositionally biased region" description="Basic and acidic residues" evidence="1">
    <location>
        <begin position="7"/>
        <end position="33"/>
    </location>
</feature>
<evidence type="ECO:0008006" key="4">
    <source>
        <dbReference type="Google" id="ProtNLM"/>
    </source>
</evidence>
<evidence type="ECO:0000313" key="3">
    <source>
        <dbReference type="Proteomes" id="UP000219994"/>
    </source>
</evidence>
<comment type="caution">
    <text evidence="2">The sequence shown here is derived from an EMBL/GenBank/DDBJ whole genome shotgun (WGS) entry which is preliminary data.</text>
</comment>
<dbReference type="Proteomes" id="UP000219994">
    <property type="component" value="Unassembled WGS sequence"/>
</dbReference>
<name>A0A2A6FNJ3_9MICO</name>
<feature type="region of interest" description="Disordered" evidence="1">
    <location>
        <begin position="1"/>
        <end position="39"/>
    </location>
</feature>
<sequence length="143" mass="16032">MPPGQSEAHDTPETTHQHSKETPDVDRSRDRYLRLPRYRPRLTRTGGRVRFYARLGVRRCDRAPEAATRPEPGYLDLVLFDRPAEVAHELYRRGDDVLALGRLIPAVPAPGGGQGREAQFIVERLGPDTNHLSVTIRCGKDAA</sequence>
<gene>
    <name evidence="2" type="ORF">B5766_10955</name>
</gene>
<evidence type="ECO:0000313" key="2">
    <source>
        <dbReference type="EMBL" id="PDQ34445.1"/>
    </source>
</evidence>
<evidence type="ECO:0000256" key="1">
    <source>
        <dbReference type="SAM" id="MobiDB-lite"/>
    </source>
</evidence>
<accession>A0A2A6FNJ3</accession>
<protein>
    <recommendedName>
        <fullName evidence="4">Single-stranded DNA-binding protein</fullName>
    </recommendedName>
</protein>
<dbReference type="EMBL" id="NAEP01000052">
    <property type="protein sequence ID" value="PDQ34445.1"/>
    <property type="molecule type" value="Genomic_DNA"/>
</dbReference>